<dbReference type="AlphaFoldDB" id="A0AAW1SUE1"/>
<reference evidence="1 2" key="1">
    <citation type="journal article" date="2024" name="Nat. Commun.">
        <title>Phylogenomics reveals the evolutionary origins of lichenization in chlorophyte algae.</title>
        <authorList>
            <person name="Puginier C."/>
            <person name="Libourel C."/>
            <person name="Otte J."/>
            <person name="Skaloud P."/>
            <person name="Haon M."/>
            <person name="Grisel S."/>
            <person name="Petersen M."/>
            <person name="Berrin J.G."/>
            <person name="Delaux P.M."/>
            <person name="Dal Grande F."/>
            <person name="Keller J."/>
        </authorList>
    </citation>
    <scope>NUCLEOTIDE SEQUENCE [LARGE SCALE GENOMIC DNA]</scope>
    <source>
        <strain evidence="1 2">SAG 2523</strain>
    </source>
</reference>
<evidence type="ECO:0000313" key="1">
    <source>
        <dbReference type="EMBL" id="KAK9856453.1"/>
    </source>
</evidence>
<dbReference type="Proteomes" id="UP001485043">
    <property type="component" value="Unassembled WGS sequence"/>
</dbReference>
<protein>
    <submittedName>
        <fullName evidence="1">Uncharacterized protein</fullName>
    </submittedName>
</protein>
<accession>A0AAW1SUE1</accession>
<organism evidence="1 2">
    <name type="scientific">Apatococcus fuscideae</name>
    <dbReference type="NCBI Taxonomy" id="2026836"/>
    <lineage>
        <taxon>Eukaryota</taxon>
        <taxon>Viridiplantae</taxon>
        <taxon>Chlorophyta</taxon>
        <taxon>core chlorophytes</taxon>
        <taxon>Trebouxiophyceae</taxon>
        <taxon>Chlorellales</taxon>
        <taxon>Chlorellaceae</taxon>
        <taxon>Apatococcus</taxon>
    </lineage>
</organism>
<evidence type="ECO:0000313" key="2">
    <source>
        <dbReference type="Proteomes" id="UP001485043"/>
    </source>
</evidence>
<sequence>MEDSEQSEENEIQLLARMQQLSAALLQRNAELEDSLSGLLKDAEKTSTRIAGCHSRARLQQDTCAVSQGLAQDAEPPLGVVSTSRPQQDALSSWRLALQSGFAAASAQDKRENDPGRQPLQLPFMFGSASYLEDAAGGLEHPDWSMLDAAPRAQPG</sequence>
<proteinExistence type="predicted"/>
<keyword evidence="2" id="KW-1185">Reference proteome</keyword>
<name>A0AAW1SUE1_9CHLO</name>
<gene>
    <name evidence="1" type="ORF">WJX84_005690</name>
</gene>
<comment type="caution">
    <text evidence="1">The sequence shown here is derived from an EMBL/GenBank/DDBJ whole genome shotgun (WGS) entry which is preliminary data.</text>
</comment>
<dbReference type="EMBL" id="JALJOV010001012">
    <property type="protein sequence ID" value="KAK9856453.1"/>
    <property type="molecule type" value="Genomic_DNA"/>
</dbReference>